<name>A0A4Y2B2F0_ARAVE</name>
<keyword evidence="2" id="KW-1185">Reference proteome</keyword>
<reference evidence="1 2" key="1">
    <citation type="journal article" date="2019" name="Sci. Rep.">
        <title>Orb-weaving spider Araneus ventricosus genome elucidates the spidroin gene catalogue.</title>
        <authorList>
            <person name="Kono N."/>
            <person name="Nakamura H."/>
            <person name="Ohtoshi R."/>
            <person name="Moran D.A.P."/>
            <person name="Shinohara A."/>
            <person name="Yoshida Y."/>
            <person name="Fujiwara M."/>
            <person name="Mori M."/>
            <person name="Tomita M."/>
            <person name="Arakawa K."/>
        </authorList>
    </citation>
    <scope>NUCLEOTIDE SEQUENCE [LARGE SCALE GENOMIC DNA]</scope>
</reference>
<accession>A0A4Y2B2F0</accession>
<comment type="caution">
    <text evidence="1">The sequence shown here is derived from an EMBL/GenBank/DDBJ whole genome shotgun (WGS) entry which is preliminary data.</text>
</comment>
<evidence type="ECO:0000313" key="1">
    <source>
        <dbReference type="EMBL" id="GBL86502.1"/>
    </source>
</evidence>
<evidence type="ECO:0000313" key="2">
    <source>
        <dbReference type="Proteomes" id="UP000499080"/>
    </source>
</evidence>
<dbReference type="EMBL" id="BGPR01000049">
    <property type="protein sequence ID" value="GBL86502.1"/>
    <property type="molecule type" value="Genomic_DNA"/>
</dbReference>
<proteinExistence type="predicted"/>
<organism evidence="1 2">
    <name type="scientific">Araneus ventricosus</name>
    <name type="common">Orbweaver spider</name>
    <name type="synonym">Epeira ventricosa</name>
    <dbReference type="NCBI Taxonomy" id="182803"/>
    <lineage>
        <taxon>Eukaryota</taxon>
        <taxon>Metazoa</taxon>
        <taxon>Ecdysozoa</taxon>
        <taxon>Arthropoda</taxon>
        <taxon>Chelicerata</taxon>
        <taxon>Arachnida</taxon>
        <taxon>Araneae</taxon>
        <taxon>Araneomorphae</taxon>
        <taxon>Entelegynae</taxon>
        <taxon>Araneoidea</taxon>
        <taxon>Araneidae</taxon>
        <taxon>Araneus</taxon>
    </lineage>
</organism>
<sequence>MFEEYLVPDKCLEPSFVEPSFVAGVDKKFLIYFLTNHGPFPCYLHRFKKLGSPLCACGLVVDADHYVLRWPLTAEFHLKEPSDGNRKKLV</sequence>
<dbReference type="OrthoDB" id="6437659at2759"/>
<protein>
    <submittedName>
        <fullName evidence="1">Uncharacterized protein</fullName>
    </submittedName>
</protein>
<dbReference type="Proteomes" id="UP000499080">
    <property type="component" value="Unassembled WGS sequence"/>
</dbReference>
<gene>
    <name evidence="1" type="ORF">AVEN_194769_1</name>
</gene>
<dbReference type="AlphaFoldDB" id="A0A4Y2B2F0"/>